<keyword evidence="5" id="KW-0378">Hydrolase</keyword>
<gene>
    <name evidence="29" type="primary">PM20D1</name>
    <name evidence="29" type="ORF">g.17437</name>
</gene>
<evidence type="ECO:0000256" key="27">
    <source>
        <dbReference type="PIRSR" id="PIRSR036696-2"/>
    </source>
</evidence>
<comment type="catalytic activity">
    <reaction evidence="12">
        <text>(5Z,8Z,11Z,14Z)-eicosatetraenoate + L-phenylalanine = N-(5Z,8Z,11Z,14Z-eicosatetraenoyl)-L-phenylalanine + H2O</text>
        <dbReference type="Rhea" id="RHEA:51312"/>
        <dbReference type="ChEBI" id="CHEBI:15377"/>
        <dbReference type="ChEBI" id="CHEBI:32395"/>
        <dbReference type="ChEBI" id="CHEBI:58095"/>
        <dbReference type="ChEBI" id="CHEBI:134022"/>
    </reaction>
    <physiologicalReaction direction="left-to-right" evidence="12">
        <dbReference type="Rhea" id="RHEA:51313"/>
    </physiologicalReaction>
    <physiologicalReaction direction="right-to-left" evidence="12">
        <dbReference type="Rhea" id="RHEA:51314"/>
    </physiologicalReaction>
</comment>
<evidence type="ECO:0000256" key="4">
    <source>
        <dbReference type="ARBA" id="ARBA00022723"/>
    </source>
</evidence>
<evidence type="ECO:0000256" key="5">
    <source>
        <dbReference type="ARBA" id="ARBA00022801"/>
    </source>
</evidence>
<dbReference type="Gene3D" id="3.40.630.10">
    <property type="entry name" value="Zn peptidases"/>
    <property type="match status" value="1"/>
</dbReference>
<dbReference type="GO" id="GO:0006508">
    <property type="term" value="P:proteolysis"/>
    <property type="evidence" value="ECO:0007669"/>
    <property type="project" value="UniProtKB-KW"/>
</dbReference>
<dbReference type="PANTHER" id="PTHR45962">
    <property type="entry name" value="N-FATTY-ACYL-AMINO ACID SYNTHASE/HYDROLASE PM20D1"/>
    <property type="match status" value="1"/>
</dbReference>
<comment type="catalytic activity">
    <reaction evidence="18">
        <text>N-(9Z-octadecenoyl)-L-serine + H2O = L-serine + (9Z)-octadecenoate</text>
        <dbReference type="Rhea" id="RHEA:51352"/>
        <dbReference type="ChEBI" id="CHEBI:15377"/>
        <dbReference type="ChEBI" id="CHEBI:30823"/>
        <dbReference type="ChEBI" id="CHEBI:33384"/>
        <dbReference type="ChEBI" id="CHEBI:134031"/>
    </reaction>
    <physiologicalReaction direction="left-to-right" evidence="18">
        <dbReference type="Rhea" id="RHEA:51353"/>
    </physiologicalReaction>
</comment>
<comment type="function">
    <text evidence="7">Secreted enzyme that regulates the endogenous N-fatty acyl amino acid (NAAs) tissue and circulating levels by functioning as a bidirectional NAA synthase/hydrolase. It condenses free fatty acids and free amino acids to generate NAAs and bidirectionally catalyzes the reverse hydrolysis reaction. Some of these NAAs stimulate oxidative metabolism via mitochondrial uncoupling, increasing energy expenditure in a UPC1-independent manner. Thereby, this secreted protein may indirectly regulate whole body energy expenditure. PM20D1 circulates in tight association with both low- and high-density (LDL and HDL,respectively) lipoprotein particles.</text>
</comment>
<name>A0A6G1SIK2_9ACAR</name>
<evidence type="ECO:0000256" key="25">
    <source>
        <dbReference type="ARBA" id="ARBA00049457"/>
    </source>
</evidence>
<evidence type="ECO:0000256" key="3">
    <source>
        <dbReference type="ARBA" id="ARBA00022670"/>
    </source>
</evidence>
<dbReference type="FunFam" id="3.40.630.10:FF:000027">
    <property type="entry name" value="N-fatty-acyl-amino acid synthase/hydrolase PM20D1"/>
    <property type="match status" value="1"/>
</dbReference>
<feature type="binding site" evidence="27">
    <location>
        <position position="471"/>
    </location>
    <ligand>
        <name>Zn(2+)</name>
        <dbReference type="ChEBI" id="CHEBI:29105"/>
        <label>2</label>
    </ligand>
</feature>
<evidence type="ECO:0000256" key="19">
    <source>
        <dbReference type="ARBA" id="ARBA00048729"/>
    </source>
</evidence>
<dbReference type="GO" id="GO:0043605">
    <property type="term" value="P:amide catabolic process"/>
    <property type="evidence" value="ECO:0007669"/>
    <property type="project" value="TreeGrafter"/>
</dbReference>
<comment type="catalytic activity">
    <reaction evidence="19">
        <text>N-(9Z-octadecenoyl)-L-glutamine + H2O = L-glutamine + (9Z)-octadecenoate</text>
        <dbReference type="Rhea" id="RHEA:51356"/>
        <dbReference type="ChEBI" id="CHEBI:15377"/>
        <dbReference type="ChEBI" id="CHEBI:30823"/>
        <dbReference type="ChEBI" id="CHEBI:58359"/>
        <dbReference type="ChEBI" id="CHEBI:134033"/>
    </reaction>
    <physiologicalReaction direction="left-to-right" evidence="19">
        <dbReference type="Rhea" id="RHEA:51357"/>
    </physiologicalReaction>
</comment>
<dbReference type="PIRSF" id="PIRSF036696">
    <property type="entry name" value="ACY-1"/>
    <property type="match status" value="1"/>
</dbReference>
<reference evidence="29" key="1">
    <citation type="submission" date="2018-10" db="EMBL/GenBank/DDBJ databases">
        <title>Transcriptome assembly of Aceria tosichella (Wheat curl mite) Type 2.</title>
        <authorList>
            <person name="Scully E.D."/>
            <person name="Geib S.M."/>
            <person name="Palmer N.A."/>
            <person name="Gupta A.K."/>
            <person name="Sarath G."/>
            <person name="Tatineni S."/>
        </authorList>
    </citation>
    <scope>NUCLEOTIDE SEQUENCE</scope>
    <source>
        <strain evidence="29">LincolnNE</strain>
    </source>
</reference>
<dbReference type="Gene3D" id="3.30.70.360">
    <property type="match status" value="1"/>
</dbReference>
<feature type="domain" description="Peptidase M20 dimerisation" evidence="28">
    <location>
        <begin position="247"/>
        <end position="390"/>
    </location>
</feature>
<dbReference type="EMBL" id="GGYP01005031">
    <property type="protein sequence ID" value="MDE49802.1"/>
    <property type="molecule type" value="Transcribed_RNA"/>
</dbReference>
<keyword evidence="6 27" id="KW-0862">Zinc</keyword>
<dbReference type="AlphaFoldDB" id="A0A6G1SIK2"/>
<comment type="catalytic activity">
    <reaction evidence="16">
        <text>N-(5Z,8Z,11Z,14Z)-eicosatetraenoyl-glycine + H2O = (5Z,8Z,11Z,14Z)-eicosatetraenoate + glycine</text>
        <dbReference type="Rhea" id="RHEA:64108"/>
        <dbReference type="ChEBI" id="CHEBI:15377"/>
        <dbReference type="ChEBI" id="CHEBI:32395"/>
        <dbReference type="ChEBI" id="CHEBI:57305"/>
        <dbReference type="ChEBI" id="CHEBI:59002"/>
    </reaction>
    <physiologicalReaction direction="left-to-right" evidence="16">
        <dbReference type="Rhea" id="RHEA:64109"/>
    </physiologicalReaction>
    <physiologicalReaction direction="right-to-left" evidence="16">
        <dbReference type="Rhea" id="RHEA:64110"/>
    </physiologicalReaction>
</comment>
<comment type="catalytic activity">
    <reaction evidence="10">
        <text>N-octadecanoyl-L-phenylalanine + H2O = octadecanoate + L-phenylalanine</text>
        <dbReference type="Rhea" id="RHEA:64128"/>
        <dbReference type="ChEBI" id="CHEBI:15377"/>
        <dbReference type="ChEBI" id="CHEBI:25629"/>
        <dbReference type="ChEBI" id="CHEBI:58095"/>
        <dbReference type="ChEBI" id="CHEBI:149700"/>
    </reaction>
    <physiologicalReaction direction="left-to-right" evidence="10">
        <dbReference type="Rhea" id="RHEA:64129"/>
    </physiologicalReaction>
</comment>
<evidence type="ECO:0000256" key="2">
    <source>
        <dbReference type="ARBA" id="ARBA00006247"/>
    </source>
</evidence>
<evidence type="ECO:0000259" key="28">
    <source>
        <dbReference type="Pfam" id="PF07687"/>
    </source>
</evidence>
<dbReference type="InterPro" id="IPR036264">
    <property type="entry name" value="Bact_exopeptidase_dim_dom"/>
</dbReference>
<accession>A0A6G1SIK2</accession>
<comment type="similarity">
    <text evidence="2">Belongs to the peptidase M20A family.</text>
</comment>
<comment type="catalytic activity">
    <reaction evidence="11">
        <text>N-(9Z-octadecenoyl)-L-tyrosine + H2O = L-tyrosine + (9Z)-octadecenoate</text>
        <dbReference type="Rhea" id="RHEA:64184"/>
        <dbReference type="ChEBI" id="CHEBI:15377"/>
        <dbReference type="ChEBI" id="CHEBI:30823"/>
        <dbReference type="ChEBI" id="CHEBI:58315"/>
        <dbReference type="ChEBI" id="CHEBI:149734"/>
    </reaction>
    <physiologicalReaction direction="left-to-right" evidence="11">
        <dbReference type="Rhea" id="RHEA:64185"/>
    </physiologicalReaction>
</comment>
<comment type="catalytic activity">
    <reaction evidence="9">
        <text>N-(4Z,7Z,10Z,13Z,16Z,19Z-docosahexaenoyl)-L-phenylalanine + H2O = (4Z,7Z,10Z,13Z,16Z,19Z)-docosahexaenoate + L-phenylalanine</text>
        <dbReference type="Rhea" id="RHEA:64132"/>
        <dbReference type="ChEBI" id="CHEBI:15377"/>
        <dbReference type="ChEBI" id="CHEBI:58095"/>
        <dbReference type="ChEBI" id="CHEBI:77016"/>
        <dbReference type="ChEBI" id="CHEBI:149701"/>
    </reaction>
    <physiologicalReaction direction="left-to-right" evidence="9">
        <dbReference type="Rhea" id="RHEA:64133"/>
    </physiologicalReaction>
</comment>
<comment type="catalytic activity">
    <reaction evidence="13">
        <text>N-hexadecanoyl-L-phenylalanine + H2O = hexadecanoate + L-phenylalanine</text>
        <dbReference type="Rhea" id="RHEA:64124"/>
        <dbReference type="ChEBI" id="CHEBI:7896"/>
        <dbReference type="ChEBI" id="CHEBI:15377"/>
        <dbReference type="ChEBI" id="CHEBI:58095"/>
        <dbReference type="ChEBI" id="CHEBI:149699"/>
    </reaction>
    <physiologicalReaction direction="left-to-right" evidence="13">
        <dbReference type="Rhea" id="RHEA:64125"/>
    </physiologicalReaction>
</comment>
<dbReference type="GO" id="GO:0006520">
    <property type="term" value="P:amino acid metabolic process"/>
    <property type="evidence" value="ECO:0007669"/>
    <property type="project" value="TreeGrafter"/>
</dbReference>
<feature type="binding site" evidence="27">
    <location>
        <position position="160"/>
    </location>
    <ligand>
        <name>Zn(2+)</name>
        <dbReference type="ChEBI" id="CHEBI:29105"/>
        <label>1</label>
    </ligand>
</feature>
<protein>
    <submittedName>
        <fullName evidence="29">Putative carboxypeptidase PM20D1</fullName>
    </submittedName>
</protein>
<evidence type="ECO:0000256" key="21">
    <source>
        <dbReference type="ARBA" id="ARBA00048827"/>
    </source>
</evidence>
<evidence type="ECO:0000256" key="13">
    <source>
        <dbReference type="ARBA" id="ARBA00047879"/>
    </source>
</evidence>
<evidence type="ECO:0000256" key="11">
    <source>
        <dbReference type="ARBA" id="ARBA00047866"/>
    </source>
</evidence>
<evidence type="ECO:0000256" key="7">
    <source>
        <dbReference type="ARBA" id="ARBA00046147"/>
    </source>
</evidence>
<comment type="catalytic activity">
    <reaction evidence="25">
        <text>N-(9Z-octadecenoyl)-L-lysine + H2O = L-lysine + (9Z)-octadecenoate</text>
        <dbReference type="Rhea" id="RHEA:64192"/>
        <dbReference type="ChEBI" id="CHEBI:15377"/>
        <dbReference type="ChEBI" id="CHEBI:30823"/>
        <dbReference type="ChEBI" id="CHEBI:32551"/>
        <dbReference type="ChEBI" id="CHEBI:149731"/>
    </reaction>
    <physiologicalReaction direction="left-to-right" evidence="25">
        <dbReference type="Rhea" id="RHEA:64193"/>
    </physiologicalReaction>
</comment>
<feature type="binding site" evidence="27">
    <location>
        <position position="160"/>
    </location>
    <ligand>
        <name>Zn(2+)</name>
        <dbReference type="ChEBI" id="CHEBI:29105"/>
        <label>2</label>
    </ligand>
</feature>
<comment type="catalytic activity">
    <reaction evidence="20">
        <text>N-(9Z-octadecenoyl)-L-tryptophan + H2O = L-tryptophan + (9Z)-octadecenoate</text>
        <dbReference type="Rhea" id="RHEA:64176"/>
        <dbReference type="ChEBI" id="CHEBI:15377"/>
        <dbReference type="ChEBI" id="CHEBI:30823"/>
        <dbReference type="ChEBI" id="CHEBI:57912"/>
        <dbReference type="ChEBI" id="CHEBI:149733"/>
    </reaction>
    <physiologicalReaction direction="left-to-right" evidence="20">
        <dbReference type="Rhea" id="RHEA:64177"/>
    </physiologicalReaction>
</comment>
<dbReference type="Gene3D" id="1.10.150.900">
    <property type="match status" value="1"/>
</dbReference>
<comment type="catalytic activity">
    <reaction evidence="23">
        <text>L-phenylalanine + (9Z)-octadecenoate = N-(9Z-octadecenoyl)-L-phenylalanine + H2O</text>
        <dbReference type="Rhea" id="RHEA:51300"/>
        <dbReference type="ChEBI" id="CHEBI:15377"/>
        <dbReference type="ChEBI" id="CHEBI:30823"/>
        <dbReference type="ChEBI" id="CHEBI:58095"/>
        <dbReference type="ChEBI" id="CHEBI:134020"/>
    </reaction>
    <physiologicalReaction direction="left-to-right" evidence="23">
        <dbReference type="Rhea" id="RHEA:51301"/>
    </physiologicalReaction>
    <physiologicalReaction direction="right-to-left" evidence="23">
        <dbReference type="Rhea" id="RHEA:51302"/>
    </physiologicalReaction>
</comment>
<dbReference type="Pfam" id="PF07687">
    <property type="entry name" value="M20_dimer"/>
    <property type="match status" value="1"/>
</dbReference>
<evidence type="ECO:0000256" key="17">
    <source>
        <dbReference type="ARBA" id="ARBA00048579"/>
    </source>
</evidence>
<dbReference type="InterPro" id="IPR047177">
    <property type="entry name" value="Pept_M20A"/>
</dbReference>
<comment type="catalytic activity">
    <reaction evidence="15">
        <text>N-(9Z-octadecenoyl)-L-asparagine + H2O = L-asparagine + (9Z)-octadecenoate</text>
        <dbReference type="Rhea" id="RHEA:64136"/>
        <dbReference type="ChEBI" id="CHEBI:15377"/>
        <dbReference type="ChEBI" id="CHEBI:30823"/>
        <dbReference type="ChEBI" id="CHEBI:58048"/>
        <dbReference type="ChEBI" id="CHEBI:149730"/>
    </reaction>
    <physiologicalReaction direction="left-to-right" evidence="15">
        <dbReference type="Rhea" id="RHEA:64137"/>
    </physiologicalReaction>
</comment>
<comment type="catalytic activity">
    <reaction evidence="17">
        <text>an N-acyl-L-amino acid + H2O = an L-alpha-amino acid + a carboxylate</text>
        <dbReference type="Rhea" id="RHEA:15565"/>
        <dbReference type="ChEBI" id="CHEBI:15377"/>
        <dbReference type="ChEBI" id="CHEBI:29067"/>
        <dbReference type="ChEBI" id="CHEBI:59869"/>
        <dbReference type="ChEBI" id="CHEBI:59874"/>
        <dbReference type="EC" id="3.5.1.14"/>
    </reaction>
    <physiologicalReaction direction="left-to-right" evidence="17">
        <dbReference type="Rhea" id="RHEA:15566"/>
    </physiologicalReaction>
    <physiologicalReaction direction="right-to-left" evidence="17">
        <dbReference type="Rhea" id="RHEA:15567"/>
    </physiologicalReaction>
</comment>
<dbReference type="Pfam" id="PF01546">
    <property type="entry name" value="Peptidase_M20"/>
    <property type="match status" value="1"/>
</dbReference>
<dbReference type="SUPFAM" id="SSF55031">
    <property type="entry name" value="Bacterial exopeptidase dimerisation domain"/>
    <property type="match status" value="1"/>
</dbReference>
<dbReference type="GO" id="GO:0046872">
    <property type="term" value="F:metal ion binding"/>
    <property type="evidence" value="ECO:0007669"/>
    <property type="project" value="UniProtKB-KW"/>
</dbReference>
<evidence type="ECO:0000256" key="15">
    <source>
        <dbReference type="ARBA" id="ARBA00048380"/>
    </source>
</evidence>
<evidence type="ECO:0000256" key="22">
    <source>
        <dbReference type="ARBA" id="ARBA00048840"/>
    </source>
</evidence>
<comment type="cofactor">
    <cofactor evidence="27">
        <name>Zn(2+)</name>
        <dbReference type="ChEBI" id="CHEBI:29105"/>
    </cofactor>
    <text evidence="27">Binds 2 Zn(2+) ions per subunit.</text>
</comment>
<dbReference type="GO" id="GO:0043604">
    <property type="term" value="P:amide biosynthetic process"/>
    <property type="evidence" value="ECO:0007669"/>
    <property type="project" value="TreeGrafter"/>
</dbReference>
<feature type="active site" description="Proton acceptor" evidence="26">
    <location>
        <position position="194"/>
    </location>
</feature>
<comment type="catalytic activity">
    <reaction evidence="8">
        <text>(9Z)-octadecenoate + glycine = N-(9Z-octadecenoyl)glycine + H2O</text>
        <dbReference type="Rhea" id="RHEA:51316"/>
        <dbReference type="ChEBI" id="CHEBI:15377"/>
        <dbReference type="ChEBI" id="CHEBI:30823"/>
        <dbReference type="ChEBI" id="CHEBI:57305"/>
        <dbReference type="ChEBI" id="CHEBI:133992"/>
    </reaction>
    <physiologicalReaction direction="right-to-left" evidence="8">
        <dbReference type="Rhea" id="RHEA:51318"/>
    </physiologicalReaction>
</comment>
<keyword evidence="29" id="KW-0121">Carboxypeptidase</keyword>
<keyword evidence="3" id="KW-0645">Protease</keyword>
<dbReference type="SUPFAM" id="SSF53187">
    <property type="entry name" value="Zn-dependent exopeptidases"/>
    <property type="match status" value="1"/>
</dbReference>
<feature type="binding site" evidence="27">
    <location>
        <position position="195"/>
    </location>
    <ligand>
        <name>Zn(2+)</name>
        <dbReference type="ChEBI" id="CHEBI:29105"/>
        <label>2</label>
    </ligand>
</feature>
<comment type="catalytic activity">
    <reaction evidence="14">
        <text>N-(9Z-octadecenoyl)-L-methionine + H2O = (9Z)-octadecenoate + L-methionine</text>
        <dbReference type="Rhea" id="RHEA:64144"/>
        <dbReference type="ChEBI" id="CHEBI:15377"/>
        <dbReference type="ChEBI" id="CHEBI:30823"/>
        <dbReference type="ChEBI" id="CHEBI:57844"/>
        <dbReference type="ChEBI" id="CHEBI:149732"/>
    </reaction>
    <physiologicalReaction direction="left-to-right" evidence="14">
        <dbReference type="Rhea" id="RHEA:64145"/>
    </physiologicalReaction>
</comment>
<evidence type="ECO:0000313" key="29">
    <source>
        <dbReference type="EMBL" id="MDE49802.1"/>
    </source>
</evidence>
<dbReference type="GO" id="GO:0004180">
    <property type="term" value="F:carboxypeptidase activity"/>
    <property type="evidence" value="ECO:0007669"/>
    <property type="project" value="UniProtKB-KW"/>
</dbReference>
<evidence type="ECO:0000256" key="26">
    <source>
        <dbReference type="PIRSR" id="PIRSR036696-1"/>
    </source>
</evidence>
<feature type="binding site" evidence="27">
    <location>
        <position position="127"/>
    </location>
    <ligand>
        <name>Zn(2+)</name>
        <dbReference type="ChEBI" id="CHEBI:29105"/>
        <label>1</label>
    </ligand>
</feature>
<evidence type="ECO:0000256" key="10">
    <source>
        <dbReference type="ARBA" id="ARBA00047723"/>
    </source>
</evidence>
<evidence type="ECO:0000256" key="8">
    <source>
        <dbReference type="ARBA" id="ARBA00047450"/>
    </source>
</evidence>
<comment type="catalytic activity">
    <reaction evidence="24">
        <text>N-(5Z,8Z,11Z,14Z-eicosatetraenoyl)-L-serine + H2O = (5Z,8Z,11Z,14Z)-eicosatetraenoate + L-serine</text>
        <dbReference type="Rhea" id="RHEA:64116"/>
        <dbReference type="ChEBI" id="CHEBI:15377"/>
        <dbReference type="ChEBI" id="CHEBI:32395"/>
        <dbReference type="ChEBI" id="CHEBI:33384"/>
        <dbReference type="ChEBI" id="CHEBI:149697"/>
    </reaction>
    <physiologicalReaction direction="left-to-right" evidence="24">
        <dbReference type="Rhea" id="RHEA:64117"/>
    </physiologicalReaction>
    <physiologicalReaction direction="right-to-left" evidence="24">
        <dbReference type="Rhea" id="RHEA:64118"/>
    </physiologicalReaction>
</comment>
<evidence type="ECO:0000256" key="24">
    <source>
        <dbReference type="ARBA" id="ARBA00049100"/>
    </source>
</evidence>
<feature type="binding site" evidence="27">
    <location>
        <position position="225"/>
    </location>
    <ligand>
        <name>Zn(2+)</name>
        <dbReference type="ChEBI" id="CHEBI:29105"/>
        <label>1</label>
    </ligand>
</feature>
<dbReference type="GO" id="GO:0004046">
    <property type="term" value="F:aminoacylase activity"/>
    <property type="evidence" value="ECO:0007669"/>
    <property type="project" value="UniProtKB-EC"/>
</dbReference>
<organism evidence="29">
    <name type="scientific">Aceria tosichella</name>
    <name type="common">wheat curl mite</name>
    <dbReference type="NCBI Taxonomy" id="561515"/>
    <lineage>
        <taxon>Eukaryota</taxon>
        <taxon>Metazoa</taxon>
        <taxon>Ecdysozoa</taxon>
        <taxon>Arthropoda</taxon>
        <taxon>Chelicerata</taxon>
        <taxon>Arachnida</taxon>
        <taxon>Acari</taxon>
        <taxon>Acariformes</taxon>
        <taxon>Trombidiformes</taxon>
        <taxon>Prostigmata</taxon>
        <taxon>Eupodina</taxon>
        <taxon>Eriophyoidea</taxon>
        <taxon>Eriophyidae</taxon>
        <taxon>Eriophyinae</taxon>
        <taxon>Aceriini</taxon>
        <taxon>Aceria</taxon>
    </lineage>
</organism>
<evidence type="ECO:0000256" key="9">
    <source>
        <dbReference type="ARBA" id="ARBA00047567"/>
    </source>
</evidence>
<dbReference type="PANTHER" id="PTHR45962:SF1">
    <property type="entry name" value="N-FATTY-ACYL-AMINO ACID SYNTHASE_HYDROLASE PM20D1"/>
    <property type="match status" value="1"/>
</dbReference>
<evidence type="ECO:0000256" key="20">
    <source>
        <dbReference type="ARBA" id="ARBA00048822"/>
    </source>
</evidence>
<evidence type="ECO:0000256" key="1">
    <source>
        <dbReference type="ARBA" id="ARBA00004872"/>
    </source>
</evidence>
<keyword evidence="4 27" id="KW-0479">Metal-binding</keyword>
<proteinExistence type="inferred from homology"/>
<evidence type="ECO:0000256" key="6">
    <source>
        <dbReference type="ARBA" id="ARBA00022833"/>
    </source>
</evidence>
<comment type="pathway">
    <text evidence="1">Lipid metabolism; fatty acid metabolism.</text>
</comment>
<comment type="catalytic activity">
    <reaction evidence="21">
        <text>N-(9Z-octadecenoyl)-L-leucine + H2O = L-leucine + (9Z)-octadecenoate</text>
        <dbReference type="Rhea" id="RHEA:51360"/>
        <dbReference type="ChEBI" id="CHEBI:15377"/>
        <dbReference type="ChEBI" id="CHEBI:30823"/>
        <dbReference type="ChEBI" id="CHEBI:57427"/>
        <dbReference type="ChEBI" id="CHEBI:134035"/>
    </reaction>
    <physiologicalReaction direction="left-to-right" evidence="21">
        <dbReference type="Rhea" id="RHEA:51361"/>
    </physiologicalReaction>
    <physiologicalReaction direction="right-to-left" evidence="21">
        <dbReference type="Rhea" id="RHEA:51362"/>
    </physiologicalReaction>
</comment>
<evidence type="ECO:0000256" key="18">
    <source>
        <dbReference type="ARBA" id="ARBA00048597"/>
    </source>
</evidence>
<sequence>MGTFGKIILLCLAAVLGAATFRALFMFKTMPPPTTCLDMHNHKRISLKADPKILSRFIGALNIPTISYKMHDYDGPQMLNLINFIEKNYPNIHKSPFIQREIVANYSLLYTVKGSNPKLRPYMLTSHLDVVPAVRSKWSSEPFQAVVKEDGYIYARGTMDAKHLTIGILEATEFLLQNNFRPQRTYFMAFGHDEEVLGLEGAQEIARILAERTKAYDKMEYIIDEGLIISKTKFPGIPHNIGLIGVSEKGYLSLRVTTVGDVGHGSMPPQRTAISKLANVVGRFHSNTLPSLIGRGVENEMFEIFAAHSSWPMKFVYANFWLFKPILGFVFSQNPTLNALIRTTTAVTMIEGGTKENVLPDSAYAIINHRLHQAQTIDEVIEYDRKLIDDPTVDLRLNSPATPADPVSPYCDSCYGYQLIKQSLLQIYPGTVVVPSIFLAATDSKWYKNLTDSIYRFSAIAVELDEMKCFHGHDERLSLENYENLLNFYHHLIINSDKANLDFNPKHREEL</sequence>
<dbReference type="InterPro" id="IPR002933">
    <property type="entry name" value="Peptidase_M20"/>
</dbReference>
<dbReference type="InterPro" id="IPR011650">
    <property type="entry name" value="Peptidase_M20_dimer"/>
</dbReference>
<evidence type="ECO:0000256" key="16">
    <source>
        <dbReference type="ARBA" id="ARBA00048402"/>
    </source>
</evidence>
<evidence type="ECO:0000256" key="14">
    <source>
        <dbReference type="ARBA" id="ARBA00048145"/>
    </source>
</evidence>
<evidence type="ECO:0000256" key="23">
    <source>
        <dbReference type="ARBA" id="ARBA00048879"/>
    </source>
</evidence>
<feature type="active site" evidence="26">
    <location>
        <position position="129"/>
    </location>
</feature>
<evidence type="ECO:0000256" key="12">
    <source>
        <dbReference type="ARBA" id="ARBA00047874"/>
    </source>
</evidence>
<comment type="catalytic activity">
    <reaction evidence="22">
        <text>an N-acyl-aromatic L-alpha-amino acid + H2O = an aromatic L-alpha-amino acid + a carboxylate</text>
        <dbReference type="Rhea" id="RHEA:54184"/>
        <dbReference type="ChEBI" id="CHEBI:15377"/>
        <dbReference type="ChEBI" id="CHEBI:29067"/>
        <dbReference type="ChEBI" id="CHEBI:84824"/>
        <dbReference type="ChEBI" id="CHEBI:138093"/>
        <dbReference type="EC" id="3.5.1.114"/>
    </reaction>
    <physiologicalReaction direction="left-to-right" evidence="22">
        <dbReference type="Rhea" id="RHEA:54185"/>
    </physiologicalReaction>
    <physiologicalReaction direction="right-to-left" evidence="22">
        <dbReference type="Rhea" id="RHEA:54186"/>
    </physiologicalReaction>
</comment>